<organism evidence="4 5">
    <name type="scientific">Gryllotalpicola kribbensis</name>
    <dbReference type="NCBI Taxonomy" id="993084"/>
    <lineage>
        <taxon>Bacteria</taxon>
        <taxon>Bacillati</taxon>
        <taxon>Actinomycetota</taxon>
        <taxon>Actinomycetes</taxon>
        <taxon>Micrococcales</taxon>
        <taxon>Microbacteriaceae</taxon>
        <taxon>Gryllotalpicola</taxon>
    </lineage>
</organism>
<accession>A0ABP8AEJ9</accession>
<keyword evidence="5" id="KW-1185">Reference proteome</keyword>
<evidence type="ECO:0000313" key="4">
    <source>
        <dbReference type="EMBL" id="GAA4182651.1"/>
    </source>
</evidence>
<dbReference type="InterPro" id="IPR016047">
    <property type="entry name" value="M23ase_b-sheet_dom"/>
</dbReference>
<comment type="caution">
    <text evidence="4">The sequence shown here is derived from an EMBL/GenBank/DDBJ whole genome shotgun (WGS) entry which is preliminary data.</text>
</comment>
<evidence type="ECO:0000313" key="5">
    <source>
        <dbReference type="Proteomes" id="UP001500213"/>
    </source>
</evidence>
<dbReference type="EMBL" id="BAABBX010000001">
    <property type="protein sequence ID" value="GAA4182651.1"/>
    <property type="molecule type" value="Genomic_DNA"/>
</dbReference>
<protein>
    <recommendedName>
        <fullName evidence="3">M23ase beta-sheet core domain-containing protein</fullName>
    </recommendedName>
</protein>
<feature type="region of interest" description="Disordered" evidence="1">
    <location>
        <begin position="1"/>
        <end position="48"/>
    </location>
</feature>
<dbReference type="Gene3D" id="2.70.70.10">
    <property type="entry name" value="Glucose Permease (Domain IIA)"/>
    <property type="match status" value="1"/>
</dbReference>
<dbReference type="InterPro" id="IPR050570">
    <property type="entry name" value="Cell_wall_metabolism_enzyme"/>
</dbReference>
<keyword evidence="2" id="KW-0472">Membrane</keyword>
<gene>
    <name evidence="4" type="ORF">GCM10022288_00820</name>
</gene>
<dbReference type="Proteomes" id="UP001500213">
    <property type="component" value="Unassembled WGS sequence"/>
</dbReference>
<keyword evidence="2" id="KW-0812">Transmembrane</keyword>
<proteinExistence type="predicted"/>
<feature type="domain" description="M23ase beta-sheet core" evidence="3">
    <location>
        <begin position="198"/>
        <end position="300"/>
    </location>
</feature>
<dbReference type="SUPFAM" id="SSF51261">
    <property type="entry name" value="Duplicated hybrid motif"/>
    <property type="match status" value="1"/>
</dbReference>
<evidence type="ECO:0000256" key="2">
    <source>
        <dbReference type="SAM" id="Phobius"/>
    </source>
</evidence>
<reference evidence="5" key="1">
    <citation type="journal article" date="2019" name="Int. J. Syst. Evol. Microbiol.">
        <title>The Global Catalogue of Microorganisms (GCM) 10K type strain sequencing project: providing services to taxonomists for standard genome sequencing and annotation.</title>
        <authorList>
            <consortium name="The Broad Institute Genomics Platform"/>
            <consortium name="The Broad Institute Genome Sequencing Center for Infectious Disease"/>
            <person name="Wu L."/>
            <person name="Ma J."/>
        </authorList>
    </citation>
    <scope>NUCLEOTIDE SEQUENCE [LARGE SCALE GENOMIC DNA]</scope>
    <source>
        <strain evidence="5">JCM 17593</strain>
    </source>
</reference>
<name>A0ABP8AEJ9_9MICO</name>
<sequence length="309" mass="31850">MHETPAQPQTRRALRELERAQVPRRRRVRGHASAAAESAGSRRPAPVDPIAPVVASLPGAGAAPIAAPVPAAAVAQNPSRGGVGRKRRTSRPLTVAAFLFAVGLAVTSVVPMLALGQSATAAAASATGVQGHEQLQAWQAAMTSTRPAAPHDQYSTNLVKPGDPLTGNGKIEWPFPFNSPISYGYGPRVAPMEGASTFHKGVDFDPGAGVAIQNITAGTVTKVVTNPHSALGIEVVVDHGTIDGHHIESLYCEMAPGSIKVAVGQKIAMGTIVGNVGVSGISTGAHLHFELHQDGEAVDPLAWLRAHAG</sequence>
<dbReference type="Pfam" id="PF01551">
    <property type="entry name" value="Peptidase_M23"/>
    <property type="match status" value="1"/>
</dbReference>
<feature type="compositionally biased region" description="Polar residues" evidence="1">
    <location>
        <begin position="1"/>
        <end position="10"/>
    </location>
</feature>
<dbReference type="PANTHER" id="PTHR21666">
    <property type="entry name" value="PEPTIDASE-RELATED"/>
    <property type="match status" value="1"/>
</dbReference>
<feature type="compositionally biased region" description="Low complexity" evidence="1">
    <location>
        <begin position="31"/>
        <end position="48"/>
    </location>
</feature>
<evidence type="ECO:0000259" key="3">
    <source>
        <dbReference type="Pfam" id="PF01551"/>
    </source>
</evidence>
<dbReference type="CDD" id="cd12797">
    <property type="entry name" value="M23_peptidase"/>
    <property type="match status" value="1"/>
</dbReference>
<dbReference type="PANTHER" id="PTHR21666:SF270">
    <property type="entry name" value="MUREIN HYDROLASE ACTIVATOR ENVC"/>
    <property type="match status" value="1"/>
</dbReference>
<dbReference type="InterPro" id="IPR011055">
    <property type="entry name" value="Dup_hybrid_motif"/>
</dbReference>
<feature type="transmembrane region" description="Helical" evidence="2">
    <location>
        <begin position="95"/>
        <end position="115"/>
    </location>
</feature>
<evidence type="ECO:0000256" key="1">
    <source>
        <dbReference type="SAM" id="MobiDB-lite"/>
    </source>
</evidence>
<keyword evidence="2" id="KW-1133">Transmembrane helix</keyword>
<dbReference type="RefSeq" id="WP_344772641.1">
    <property type="nucleotide sequence ID" value="NZ_BAABBX010000001.1"/>
</dbReference>